<keyword evidence="4" id="KW-0472">Membrane</keyword>
<dbReference type="SUPFAM" id="SSF48264">
    <property type="entry name" value="Cytochrome P450"/>
    <property type="match status" value="1"/>
</dbReference>
<evidence type="ECO:0000256" key="2">
    <source>
        <dbReference type="ARBA" id="ARBA00010617"/>
    </source>
</evidence>
<dbReference type="Gene3D" id="1.10.630.10">
    <property type="entry name" value="Cytochrome P450"/>
    <property type="match status" value="1"/>
</dbReference>
<dbReference type="GO" id="GO:0020037">
    <property type="term" value="F:heme binding"/>
    <property type="evidence" value="ECO:0007669"/>
    <property type="project" value="InterPro"/>
</dbReference>
<dbReference type="Proteomes" id="UP000472372">
    <property type="component" value="Chromosome 1"/>
</dbReference>
<evidence type="ECO:0000313" key="6">
    <source>
        <dbReference type="EMBL" id="CAE7001496.1"/>
    </source>
</evidence>
<dbReference type="InterPro" id="IPR050196">
    <property type="entry name" value="Cytochrome_P450_Monoox"/>
</dbReference>
<evidence type="ECO:0000256" key="1">
    <source>
        <dbReference type="ARBA" id="ARBA00004586"/>
    </source>
</evidence>
<gene>
    <name evidence="6" type="ORF">PTTW11_01249</name>
</gene>
<dbReference type="PRINTS" id="PR00385">
    <property type="entry name" value="P450"/>
</dbReference>
<evidence type="ECO:0000256" key="5">
    <source>
        <dbReference type="PIRSR" id="PIRSR602401-1"/>
    </source>
</evidence>
<dbReference type="InterPro" id="IPR001128">
    <property type="entry name" value="Cyt_P450"/>
</dbReference>
<dbReference type="Pfam" id="PF00067">
    <property type="entry name" value="p450"/>
    <property type="match status" value="1"/>
</dbReference>
<dbReference type="GO" id="GO:0016705">
    <property type="term" value="F:oxidoreductase activity, acting on paired donors, with incorporation or reduction of molecular oxygen"/>
    <property type="evidence" value="ECO:0007669"/>
    <property type="project" value="InterPro"/>
</dbReference>
<dbReference type="GO" id="GO:0004497">
    <property type="term" value="F:monooxygenase activity"/>
    <property type="evidence" value="ECO:0007669"/>
    <property type="project" value="InterPro"/>
</dbReference>
<dbReference type="PANTHER" id="PTHR24291:SF189">
    <property type="entry name" value="CYTOCHROME P450 4C3-RELATED"/>
    <property type="match status" value="1"/>
</dbReference>
<dbReference type="PANTHER" id="PTHR24291">
    <property type="entry name" value="CYTOCHROME P450 FAMILY 4"/>
    <property type="match status" value="1"/>
</dbReference>
<dbReference type="AlphaFoldDB" id="A0A6S6VR16"/>
<evidence type="ECO:0000256" key="4">
    <source>
        <dbReference type="ARBA" id="ARBA00023136"/>
    </source>
</evidence>
<keyword evidence="3" id="KW-0256">Endoplasmic reticulum</keyword>
<dbReference type="InterPro" id="IPR036396">
    <property type="entry name" value="Cyt_P450_sf"/>
</dbReference>
<accession>A0A6S6VR16</accession>
<comment type="cofactor">
    <cofactor evidence="5">
        <name>heme</name>
        <dbReference type="ChEBI" id="CHEBI:30413"/>
    </cofactor>
</comment>
<evidence type="ECO:0000313" key="7">
    <source>
        <dbReference type="Proteomes" id="UP000472372"/>
    </source>
</evidence>
<comment type="similarity">
    <text evidence="2">Belongs to the cytochrome P450 family.</text>
</comment>
<dbReference type="PRINTS" id="PR00463">
    <property type="entry name" value="EP450I"/>
</dbReference>
<name>A0A6S6VR16_9PLEO</name>
<comment type="subcellular location">
    <subcellularLocation>
        <location evidence="1">Endoplasmic reticulum membrane</location>
    </subcellularLocation>
</comment>
<keyword evidence="5" id="KW-0349">Heme</keyword>
<reference evidence="6" key="1">
    <citation type="submission" date="2021-02" db="EMBL/GenBank/DDBJ databases">
        <authorList>
            <person name="Syme A R."/>
            <person name="Syme A R."/>
            <person name="Moolhuijzen P."/>
        </authorList>
    </citation>
    <scope>NUCLEOTIDE SEQUENCE</scope>
    <source>
        <strain evidence="6">W1-1</strain>
    </source>
</reference>
<keyword evidence="5" id="KW-0408">Iron</keyword>
<keyword evidence="5" id="KW-0479">Metal-binding</keyword>
<dbReference type="GO" id="GO:0005506">
    <property type="term" value="F:iron ion binding"/>
    <property type="evidence" value="ECO:0007669"/>
    <property type="project" value="InterPro"/>
</dbReference>
<evidence type="ECO:0000256" key="3">
    <source>
        <dbReference type="ARBA" id="ARBA00022824"/>
    </source>
</evidence>
<protein>
    <submittedName>
        <fullName evidence="6">Cytochrome P450 3A30</fullName>
    </submittedName>
</protein>
<sequence length="530" mass="60888">MALLGLPWAATAFSCVIAALAYGLMRMIHVRRFYKDLPKPPHSFLFGHLKVLGEAYAMLPSNGHYQAAATTIARKYNMPGVFYLDLWPITWGQVIVTDPDCALHMTAIRNHPKHIEEARAVDPLIGNANIVSTNGQRWKELHKMLSPAFSITHITNLRPMVADEVMKYRAILRQKSETGEVFAFETHTMCMTFDVICTATFGYSLDAQTKGSDALIHFENMCRIHIESRDSLNFVRNFFVHRRRDAERDKWSAILAKLIRERFEIVKSDKLNLSDKRGLGIMDLILREYVQSGATELDARFMEDALTQVRTMFSAGSSTTSDTICFAFMLLSINPDAVRKMREEHDRVFTMGIEATYEMLKAEPYKLNQLTYTTGVIKEVLRFFPIGNTAREGIDTIPYNGAQWPTKGLMICPVQMHMHMNPEIFPDPMKFDPERFEREDFPRHAWRPFERGPRACLGQPLALDELLITFLLIVRDFDFTCADLKPNKTPRTEWSNLDLSFGDRAYQEFLFEARPRDGMPMTVKKSNWPS</sequence>
<organism evidence="6 7">
    <name type="scientific">Pyrenophora teres f. teres</name>
    <dbReference type="NCBI Taxonomy" id="97479"/>
    <lineage>
        <taxon>Eukaryota</taxon>
        <taxon>Fungi</taxon>
        <taxon>Dikarya</taxon>
        <taxon>Ascomycota</taxon>
        <taxon>Pezizomycotina</taxon>
        <taxon>Dothideomycetes</taxon>
        <taxon>Pleosporomycetidae</taxon>
        <taxon>Pleosporales</taxon>
        <taxon>Pleosporineae</taxon>
        <taxon>Pleosporaceae</taxon>
        <taxon>Pyrenophora</taxon>
    </lineage>
</organism>
<dbReference type="InterPro" id="IPR002401">
    <property type="entry name" value="Cyt_P450_E_grp-I"/>
</dbReference>
<dbReference type="GO" id="GO:0005789">
    <property type="term" value="C:endoplasmic reticulum membrane"/>
    <property type="evidence" value="ECO:0007669"/>
    <property type="project" value="UniProtKB-SubCell"/>
</dbReference>
<dbReference type="EMBL" id="HG992977">
    <property type="protein sequence ID" value="CAE7001496.1"/>
    <property type="molecule type" value="Genomic_DNA"/>
</dbReference>
<feature type="binding site" description="axial binding residue" evidence="5">
    <location>
        <position position="456"/>
    </location>
    <ligand>
        <name>heme</name>
        <dbReference type="ChEBI" id="CHEBI:30413"/>
    </ligand>
    <ligandPart>
        <name>Fe</name>
        <dbReference type="ChEBI" id="CHEBI:18248"/>
    </ligandPart>
</feature>
<dbReference type="CDD" id="cd11051">
    <property type="entry name" value="CYP59-like"/>
    <property type="match status" value="1"/>
</dbReference>
<proteinExistence type="inferred from homology"/>